<evidence type="ECO:0000256" key="10">
    <source>
        <dbReference type="ARBA" id="ARBA00029597"/>
    </source>
</evidence>
<name>A0ABT0KL56_9GAMM</name>
<dbReference type="PANTHER" id="PTHR43690:SF18">
    <property type="entry name" value="INSULIN-DEGRADING ENZYME-RELATED"/>
    <property type="match status" value="1"/>
</dbReference>
<feature type="domain" description="Peptidase M16 N-terminal" evidence="14">
    <location>
        <begin position="44"/>
        <end position="158"/>
    </location>
</feature>
<dbReference type="SUPFAM" id="SSF63411">
    <property type="entry name" value="LuxS/MPP-like metallohydrolase"/>
    <property type="match status" value="4"/>
</dbReference>
<evidence type="ECO:0000256" key="4">
    <source>
        <dbReference type="ARBA" id="ARBA00017565"/>
    </source>
</evidence>
<protein>
    <recommendedName>
        <fullName evidence="4">Protease 3</fullName>
        <ecNumber evidence="3">3.4.24.55</ecNumber>
    </recommendedName>
    <alternativeName>
        <fullName evidence="12">Pitrilysin</fullName>
    </alternativeName>
    <alternativeName>
        <fullName evidence="11">Protease III</fullName>
    </alternativeName>
    <alternativeName>
        <fullName evidence="10">Protease pi</fullName>
    </alternativeName>
</protein>
<keyword evidence="6" id="KW-0479">Metal-binding</keyword>
<evidence type="ECO:0000259" key="15">
    <source>
        <dbReference type="Pfam" id="PF05193"/>
    </source>
</evidence>
<evidence type="ECO:0000256" key="9">
    <source>
        <dbReference type="ARBA" id="ARBA00023049"/>
    </source>
</evidence>
<evidence type="ECO:0000259" key="16">
    <source>
        <dbReference type="Pfam" id="PF16187"/>
    </source>
</evidence>
<dbReference type="Proteomes" id="UP001202134">
    <property type="component" value="Unassembled WGS sequence"/>
</dbReference>
<feature type="domain" description="Peptidase M16 middle/third" evidence="16">
    <location>
        <begin position="391"/>
        <end position="497"/>
    </location>
</feature>
<keyword evidence="7" id="KW-0378">Hydrolase</keyword>
<evidence type="ECO:0000256" key="1">
    <source>
        <dbReference type="ARBA" id="ARBA00002184"/>
    </source>
</evidence>
<proteinExistence type="inferred from homology"/>
<dbReference type="InterPro" id="IPR011249">
    <property type="entry name" value="Metalloenz_LuxS/M16"/>
</dbReference>
<keyword evidence="13" id="KW-0732">Signal</keyword>
<evidence type="ECO:0000256" key="12">
    <source>
        <dbReference type="ARBA" id="ARBA00033450"/>
    </source>
</evidence>
<evidence type="ECO:0000256" key="8">
    <source>
        <dbReference type="ARBA" id="ARBA00022833"/>
    </source>
</evidence>
<evidence type="ECO:0000313" key="17">
    <source>
        <dbReference type="EMBL" id="MCL1044483.1"/>
    </source>
</evidence>
<evidence type="ECO:0000256" key="3">
    <source>
        <dbReference type="ARBA" id="ARBA00012449"/>
    </source>
</evidence>
<evidence type="ECO:0000256" key="2">
    <source>
        <dbReference type="ARBA" id="ARBA00007261"/>
    </source>
</evidence>
<keyword evidence="9" id="KW-0482">Metalloprotease</keyword>
<dbReference type="InterPro" id="IPR050626">
    <property type="entry name" value="Peptidase_M16"/>
</dbReference>
<gene>
    <name evidence="17" type="ORF">L2737_03935</name>
</gene>
<keyword evidence="5" id="KW-0645">Protease</keyword>
<dbReference type="PANTHER" id="PTHR43690">
    <property type="entry name" value="NARDILYSIN"/>
    <property type="match status" value="1"/>
</dbReference>
<sequence>MKLLKLLVLMFFTNSAVAASPLLTLSKASSELSHSLQLDNGLLVNIISDPRATSSAISVNIGAGQRHSPEKYQGLPHLLEHAVFMGSTAFPAPSDWDDFVKSAGGWSNASTRPDNTRYHLQIEHEYLYQSLVRLSDLLFKPLLTVDVVDIGVAEVNEEFLTGKTSEWQRILSVIRATTSTANSAKLFGTGNKASLNGSSQELRLAAQQFHSTYYVPNNMVLVIYTNQNYEQAAKLVSKTFGRLDRGNIPKLQRVDLHDTSQLSSLYKIDAKSANASVDIRFNIPTRFDKKNRSLARYVAELIGHETKGSILSYLKAEGLAHSVSTGFQGDSYNEVLDVYIQLTDEGKENYQEVINVVFAYINMLNTNTHPHYINAELQYLQAQAMNTQISRDAGDWVSDISDLMLFTQEDPIIFGYSQDSLSQSDIQDYLQYISPNNMQVFLTTNEIEGETFITPYYETIYSQSIFSTLQTTTWMKASLSELAFPSPNIFISKTTEKQNLGIHKERTFSGEILGLESDALVTIALDERLTLIDKMSLSIMLKAYLETSLGDNDYFAKLAGYRMNFKSDADFIKIVFSGEKSNLMTYLNSVLTEVLNPSISNESFLQAKKKVIFELESKAEDKAFKQAFFNMNLLKFGIMSSDSLISIVESMTLKQYKSLLSNLPDDLFILVPNKGTPPFKNLKKSTPKKTDEKAKITKVVGFPNAGNAAAYSLWLNDNPVFDLAVLSVLNEVIAAPFKAEMRMKRKLAYIADTHLSVDSGISLTFIIESSHHSSKELEIVVKDYLKDQLDSGTLFSDESIKLAKVNTLRKLEDNLLREPTNYTLQVLQVGSSLSDYKNCLNQVIKGITKEDLLAILEQ</sequence>
<keyword evidence="18" id="KW-1185">Reference proteome</keyword>
<dbReference type="InterPro" id="IPR011765">
    <property type="entry name" value="Pept_M16_N"/>
</dbReference>
<dbReference type="InterPro" id="IPR007863">
    <property type="entry name" value="Peptidase_M16_C"/>
</dbReference>
<comment type="similarity">
    <text evidence="2">Belongs to the peptidase M16 family.</text>
</comment>
<dbReference type="EMBL" id="JAKIKU010000002">
    <property type="protein sequence ID" value="MCL1044483.1"/>
    <property type="molecule type" value="Genomic_DNA"/>
</dbReference>
<dbReference type="Pfam" id="PF05193">
    <property type="entry name" value="Peptidase_M16_C"/>
    <property type="match status" value="1"/>
</dbReference>
<comment type="function">
    <text evidence="1">Endopeptidase that degrades small peptides of less than 7 kDa, such as glucagon and insulin.</text>
</comment>
<evidence type="ECO:0000256" key="13">
    <source>
        <dbReference type="SAM" id="SignalP"/>
    </source>
</evidence>
<evidence type="ECO:0000256" key="7">
    <source>
        <dbReference type="ARBA" id="ARBA00022801"/>
    </source>
</evidence>
<dbReference type="InterPro" id="IPR032632">
    <property type="entry name" value="Peptidase_M16_M"/>
</dbReference>
<dbReference type="Pfam" id="PF00675">
    <property type="entry name" value="Peptidase_M16"/>
    <property type="match status" value="1"/>
</dbReference>
<feature type="signal peptide" evidence="13">
    <location>
        <begin position="1"/>
        <end position="18"/>
    </location>
</feature>
<organism evidence="17 18">
    <name type="scientific">Shewanella electrodiphila</name>
    <dbReference type="NCBI Taxonomy" id="934143"/>
    <lineage>
        <taxon>Bacteria</taxon>
        <taxon>Pseudomonadati</taxon>
        <taxon>Pseudomonadota</taxon>
        <taxon>Gammaproteobacteria</taxon>
        <taxon>Alteromonadales</taxon>
        <taxon>Shewanellaceae</taxon>
        <taxon>Shewanella</taxon>
    </lineage>
</organism>
<dbReference type="Pfam" id="PF16187">
    <property type="entry name" value="Peptidase_M16_M"/>
    <property type="match status" value="1"/>
</dbReference>
<evidence type="ECO:0000256" key="6">
    <source>
        <dbReference type="ARBA" id="ARBA00022723"/>
    </source>
</evidence>
<comment type="caution">
    <text evidence="17">The sequence shown here is derived from an EMBL/GenBank/DDBJ whole genome shotgun (WGS) entry which is preliminary data.</text>
</comment>
<reference evidence="17 18" key="1">
    <citation type="submission" date="2022-01" db="EMBL/GenBank/DDBJ databases">
        <title>Whole genome-based taxonomy of the Shewanellaceae.</title>
        <authorList>
            <person name="Martin-Rodriguez A.J."/>
        </authorList>
    </citation>
    <scope>NUCLEOTIDE SEQUENCE [LARGE SCALE GENOMIC DNA]</scope>
    <source>
        <strain evidence="17 18">DSM 24955</strain>
    </source>
</reference>
<feature type="domain" description="Peptidase M16 C-terminal" evidence="15">
    <location>
        <begin position="207"/>
        <end position="366"/>
    </location>
</feature>
<keyword evidence="8" id="KW-0862">Zinc</keyword>
<dbReference type="EC" id="3.4.24.55" evidence="3"/>
<dbReference type="Gene3D" id="3.30.830.10">
    <property type="entry name" value="Metalloenzyme, LuxS/M16 peptidase-like"/>
    <property type="match status" value="4"/>
</dbReference>
<dbReference type="RefSeq" id="WP_248954862.1">
    <property type="nucleotide sequence ID" value="NZ_JAKIKU010000002.1"/>
</dbReference>
<evidence type="ECO:0000256" key="5">
    <source>
        <dbReference type="ARBA" id="ARBA00022670"/>
    </source>
</evidence>
<accession>A0ABT0KL56</accession>
<evidence type="ECO:0000256" key="11">
    <source>
        <dbReference type="ARBA" id="ARBA00031184"/>
    </source>
</evidence>
<evidence type="ECO:0000259" key="14">
    <source>
        <dbReference type="Pfam" id="PF00675"/>
    </source>
</evidence>
<feature type="chain" id="PRO_5046978609" description="Protease 3" evidence="13">
    <location>
        <begin position="19"/>
        <end position="858"/>
    </location>
</feature>
<evidence type="ECO:0000313" key="18">
    <source>
        <dbReference type="Proteomes" id="UP001202134"/>
    </source>
</evidence>